<proteinExistence type="inferred from homology"/>
<dbReference type="PANTHER" id="PTHR32411">
    <property type="entry name" value="CYSTEINE-RICH REPEAT SECRETORY PROTEIN 38-RELATED"/>
    <property type="match status" value="1"/>
</dbReference>
<feature type="domain" description="Gnk2-homologous" evidence="7">
    <location>
        <begin position="131"/>
        <end position="236"/>
    </location>
</feature>
<dbReference type="Gene3D" id="3.30.430.20">
    <property type="entry name" value="Gnk2 domain, C-X8-C-X2-C motif"/>
    <property type="match status" value="4"/>
</dbReference>
<dbReference type="InterPro" id="IPR038408">
    <property type="entry name" value="GNK2_sf"/>
</dbReference>
<organism evidence="8 9">
    <name type="scientific">Solanum bulbocastanum</name>
    <name type="common">Wild potato</name>
    <dbReference type="NCBI Taxonomy" id="147425"/>
    <lineage>
        <taxon>Eukaryota</taxon>
        <taxon>Viridiplantae</taxon>
        <taxon>Streptophyta</taxon>
        <taxon>Embryophyta</taxon>
        <taxon>Tracheophyta</taxon>
        <taxon>Spermatophyta</taxon>
        <taxon>Magnoliopsida</taxon>
        <taxon>eudicotyledons</taxon>
        <taxon>Gunneridae</taxon>
        <taxon>Pentapetalae</taxon>
        <taxon>asterids</taxon>
        <taxon>lamiids</taxon>
        <taxon>Solanales</taxon>
        <taxon>Solanaceae</taxon>
        <taxon>Solanoideae</taxon>
        <taxon>Solaneae</taxon>
        <taxon>Solanum</taxon>
    </lineage>
</organism>
<evidence type="ECO:0000256" key="6">
    <source>
        <dbReference type="SAM" id="SignalP"/>
    </source>
</evidence>
<dbReference type="Pfam" id="PF01657">
    <property type="entry name" value="Stress-antifung"/>
    <property type="match status" value="3"/>
</dbReference>
<dbReference type="CDD" id="cd23509">
    <property type="entry name" value="Gnk2-like"/>
    <property type="match status" value="4"/>
</dbReference>
<keyword evidence="4" id="KW-0677">Repeat</keyword>
<keyword evidence="3 6" id="KW-0732">Signal</keyword>
<evidence type="ECO:0000256" key="4">
    <source>
        <dbReference type="ARBA" id="ARBA00022737"/>
    </source>
</evidence>
<evidence type="ECO:0000313" key="9">
    <source>
        <dbReference type="Proteomes" id="UP001371456"/>
    </source>
</evidence>
<comment type="similarity">
    <text evidence="5">Belongs to the cysteine-rich repeat secretory protein family.</text>
</comment>
<evidence type="ECO:0000256" key="5">
    <source>
        <dbReference type="ARBA" id="ARBA00038515"/>
    </source>
</evidence>
<evidence type="ECO:0000256" key="1">
    <source>
        <dbReference type="ARBA" id="ARBA00004613"/>
    </source>
</evidence>
<comment type="subcellular location">
    <subcellularLocation>
        <location evidence="1">Secreted</location>
    </subcellularLocation>
</comment>
<dbReference type="InterPro" id="IPR002902">
    <property type="entry name" value="GNK2"/>
</dbReference>
<protein>
    <recommendedName>
        <fullName evidence="7">Gnk2-homologous domain-containing protein</fullName>
    </recommendedName>
</protein>
<reference evidence="8 9" key="1">
    <citation type="submission" date="2024-02" db="EMBL/GenBank/DDBJ databases">
        <title>de novo genome assembly of Solanum bulbocastanum strain 11H21.</title>
        <authorList>
            <person name="Hosaka A.J."/>
        </authorList>
    </citation>
    <scope>NUCLEOTIDE SEQUENCE [LARGE SCALE GENOMIC DNA]</scope>
    <source>
        <tissue evidence="8">Young leaves</tissue>
    </source>
</reference>
<evidence type="ECO:0000256" key="2">
    <source>
        <dbReference type="ARBA" id="ARBA00022525"/>
    </source>
</evidence>
<dbReference type="PANTHER" id="PTHR32411:SF43">
    <property type="entry name" value="CYSTEINE-RICH REPEAT SECRETORY PROTEIN 38"/>
    <property type="match status" value="1"/>
</dbReference>
<dbReference type="Proteomes" id="UP001371456">
    <property type="component" value="Unassembled WGS sequence"/>
</dbReference>
<dbReference type="PROSITE" id="PS51473">
    <property type="entry name" value="GNK2"/>
    <property type="match status" value="3"/>
</dbReference>
<evidence type="ECO:0000259" key="7">
    <source>
        <dbReference type="PROSITE" id="PS51473"/>
    </source>
</evidence>
<evidence type="ECO:0000313" key="8">
    <source>
        <dbReference type="EMBL" id="KAK6774259.1"/>
    </source>
</evidence>
<keyword evidence="9" id="KW-1185">Reference proteome</keyword>
<comment type="caution">
    <text evidence="8">The sequence shown here is derived from an EMBL/GenBank/DDBJ whole genome shotgun (WGS) entry which is preliminary data.</text>
</comment>
<feature type="domain" description="Gnk2-homologous" evidence="7">
    <location>
        <begin position="298"/>
        <end position="403"/>
    </location>
</feature>
<sequence length="407" mass="45631">MSSSKLISCIFFLSSIAIVISTDPLFHFCSNSENFTSNSYYAQNLKNLLGDLYLKTPPTGFSTSSIGQNHDQTNGLSLCRGDVSSNNCKSCVLDASEELGKRCPYDKEAIIWYDNCLLKYSDKDFLGNIDNTYKFYMWNVRVVSNPEYFNAKTKELLGGLSENAYKTTNLYAIGEMEIEENKKLYGLVQCTRDLSNEDCKKCLDGIITEIPSCCDGKEGGRVVGGSCFSTCSIGQNHDQTNGLSLCRGDISSNNCKSCVLDASEELGKRCPYDKEAIIWYDNCLLKYSDKDFLGKIDNMNKFYMWNVRVVKNPKYFNAKTKELLGNLAENAYKTSNLYATGEMEIEENKKLYGLVQCTRDLSNEDCKKCLDGIINELPSCCDGKEGGRVISGSCNFIYEIYPFINTP</sequence>
<dbReference type="EMBL" id="JBANQN010000012">
    <property type="protein sequence ID" value="KAK6774259.1"/>
    <property type="molecule type" value="Genomic_DNA"/>
</dbReference>
<dbReference type="FunFam" id="3.30.430.20:FF:000002">
    <property type="entry name" value="Cysteine-rich receptor-like protein kinase 10"/>
    <property type="match status" value="2"/>
</dbReference>
<feature type="domain" description="Gnk2-homologous" evidence="7">
    <location>
        <begin position="23"/>
        <end position="125"/>
    </location>
</feature>
<feature type="signal peptide" evidence="6">
    <location>
        <begin position="1"/>
        <end position="21"/>
    </location>
</feature>
<evidence type="ECO:0000256" key="3">
    <source>
        <dbReference type="ARBA" id="ARBA00022729"/>
    </source>
</evidence>
<name>A0AAN8SUK3_SOLBU</name>
<gene>
    <name evidence="8" type="ORF">RDI58_029498</name>
</gene>
<dbReference type="AlphaFoldDB" id="A0AAN8SUK3"/>
<accession>A0AAN8SUK3</accession>
<feature type="chain" id="PRO_5042830112" description="Gnk2-homologous domain-containing protein" evidence="6">
    <location>
        <begin position="22"/>
        <end position="407"/>
    </location>
</feature>
<dbReference type="InterPro" id="IPR050581">
    <property type="entry name" value="CRR_secretory_protein"/>
</dbReference>
<dbReference type="GO" id="GO:0005576">
    <property type="term" value="C:extracellular region"/>
    <property type="evidence" value="ECO:0007669"/>
    <property type="project" value="UniProtKB-SubCell"/>
</dbReference>
<keyword evidence="2" id="KW-0964">Secreted</keyword>